<dbReference type="GeneID" id="106469268"/>
<dbReference type="RefSeq" id="XP_022253448.1">
    <property type="nucleotide sequence ID" value="XM_022397740.1"/>
</dbReference>
<sequence length="372" mass="42528">MLKILCLHGYRQDGESFKSKLGGFRKAVKNIAHLCDPQRWAILKEHVGMSGTRWTDQVTSVRPFAAHLAEIRLMQKKLRSLNLTPKTINEVNGMNRRNQIIQARDATVEVEVSNLELLLTNLEDLRGKWPQILNEVKMVAEEIEIETHFPSKQKVKKRTRLIVIEEDDEQGENIIENPCDGSDEPESEFKWNVFFVIIDSFMTHMKYVVLTETQQRAWWFSKEQNSFCAQEVSDICKGFQTSLDAVKQEFDSEGPFDGILGFSQGAAMVTLLCALKETKAFPYQFSFVFLIAAFKSNSKPHEDLYCNTIETPSLHVIGDTDSVIPKEMSETLLNCYLNPVVVQHPGGHYIPVSGQYKTQYLQFLQCHLKSNS</sequence>
<organism evidence="4 5">
    <name type="scientific">Limulus polyphemus</name>
    <name type="common">Atlantic horseshoe crab</name>
    <dbReference type="NCBI Taxonomy" id="6850"/>
    <lineage>
        <taxon>Eukaryota</taxon>
        <taxon>Metazoa</taxon>
        <taxon>Ecdysozoa</taxon>
        <taxon>Arthropoda</taxon>
        <taxon>Chelicerata</taxon>
        <taxon>Merostomata</taxon>
        <taxon>Xiphosura</taxon>
        <taxon>Limulidae</taxon>
        <taxon>Limulus</taxon>
    </lineage>
</organism>
<protein>
    <submittedName>
        <fullName evidence="5">Uncharacterized protein LOC106469268</fullName>
    </submittedName>
</protein>
<feature type="domain" description="Serine hydrolase" evidence="3">
    <location>
        <begin position="2"/>
        <end position="30"/>
    </location>
</feature>
<reference evidence="5" key="1">
    <citation type="submission" date="2025-08" db="UniProtKB">
        <authorList>
            <consortium name="RefSeq"/>
        </authorList>
    </citation>
    <scope>IDENTIFICATION</scope>
    <source>
        <tissue evidence="5">Muscle</tissue>
    </source>
</reference>
<evidence type="ECO:0000259" key="3">
    <source>
        <dbReference type="Pfam" id="PF03959"/>
    </source>
</evidence>
<dbReference type="InterPro" id="IPR029058">
    <property type="entry name" value="AB_hydrolase_fold"/>
</dbReference>
<dbReference type="Gene3D" id="3.40.50.1820">
    <property type="entry name" value="alpha/beta hydrolase"/>
    <property type="match status" value="2"/>
</dbReference>
<feature type="domain" description="Serine hydrolase" evidence="3">
    <location>
        <begin position="210"/>
        <end position="359"/>
    </location>
</feature>
<gene>
    <name evidence="5" type="primary">LOC106469268</name>
</gene>
<dbReference type="Proteomes" id="UP000694941">
    <property type="component" value="Unplaced"/>
</dbReference>
<proteinExistence type="inferred from homology"/>
<name>A0ABM1TC42_LIMPO</name>
<keyword evidence="2" id="KW-0378">Hydrolase</keyword>
<dbReference type="Pfam" id="PF03959">
    <property type="entry name" value="FSH1"/>
    <property type="match status" value="2"/>
</dbReference>
<keyword evidence="4" id="KW-1185">Reference proteome</keyword>
<dbReference type="PANTHER" id="PTHR48070:SF6">
    <property type="entry name" value="ESTERASE OVCA2"/>
    <property type="match status" value="1"/>
</dbReference>
<evidence type="ECO:0000313" key="4">
    <source>
        <dbReference type="Proteomes" id="UP000694941"/>
    </source>
</evidence>
<comment type="similarity">
    <text evidence="1">Belongs to the LovG family.</text>
</comment>
<dbReference type="InterPro" id="IPR050593">
    <property type="entry name" value="LovG"/>
</dbReference>
<accession>A0ABM1TC42</accession>
<dbReference type="InterPro" id="IPR005645">
    <property type="entry name" value="FSH-like_dom"/>
</dbReference>
<dbReference type="PANTHER" id="PTHR48070">
    <property type="entry name" value="ESTERASE OVCA2"/>
    <property type="match status" value="1"/>
</dbReference>
<evidence type="ECO:0000256" key="2">
    <source>
        <dbReference type="ARBA" id="ARBA00022801"/>
    </source>
</evidence>
<dbReference type="SUPFAM" id="SSF53474">
    <property type="entry name" value="alpha/beta-Hydrolases"/>
    <property type="match status" value="1"/>
</dbReference>
<evidence type="ECO:0000256" key="1">
    <source>
        <dbReference type="ARBA" id="ARBA00005863"/>
    </source>
</evidence>
<evidence type="ECO:0000313" key="5">
    <source>
        <dbReference type="RefSeq" id="XP_022253448.1"/>
    </source>
</evidence>